<proteinExistence type="predicted"/>
<sequence length="89" mass="10143">MKKTVIILLTLLSTLSIAYAIYENAKTRSCQHKAATKEIALNEKIRLLEDSLANVHERLEMERKSATEARKTALDLFTKYEKEMAGKSE</sequence>
<dbReference type="AlphaFoldDB" id="L8JS14"/>
<accession>L8JS14</accession>
<dbReference type="Proteomes" id="UP000011135">
    <property type="component" value="Unassembled WGS sequence"/>
</dbReference>
<dbReference type="RefSeq" id="WP_009579718.1">
    <property type="nucleotide sequence ID" value="NZ_AMZN01000033.1"/>
</dbReference>
<reference evidence="1 2" key="1">
    <citation type="submission" date="2012-12" db="EMBL/GenBank/DDBJ databases">
        <title>Genome assembly of Fulvivirga imtechensis AK7.</title>
        <authorList>
            <person name="Nupur N."/>
            <person name="Khatri I."/>
            <person name="Kumar R."/>
            <person name="Subramanian S."/>
            <person name="Pinnaka A."/>
        </authorList>
    </citation>
    <scope>NUCLEOTIDE SEQUENCE [LARGE SCALE GENOMIC DNA]</scope>
    <source>
        <strain evidence="1 2">AK7</strain>
    </source>
</reference>
<protein>
    <submittedName>
        <fullName evidence="1">Uncharacterized protein</fullName>
    </submittedName>
</protein>
<comment type="caution">
    <text evidence="1">The sequence shown here is derived from an EMBL/GenBank/DDBJ whole genome shotgun (WGS) entry which is preliminary data.</text>
</comment>
<dbReference type="EMBL" id="AMZN01000033">
    <property type="protein sequence ID" value="ELR71736.1"/>
    <property type="molecule type" value="Genomic_DNA"/>
</dbReference>
<evidence type="ECO:0000313" key="2">
    <source>
        <dbReference type="Proteomes" id="UP000011135"/>
    </source>
</evidence>
<keyword evidence="2" id="KW-1185">Reference proteome</keyword>
<gene>
    <name evidence="1" type="ORF">C900_02321</name>
</gene>
<dbReference type="STRING" id="1237149.C900_02321"/>
<evidence type="ECO:0000313" key="1">
    <source>
        <dbReference type="EMBL" id="ELR71736.1"/>
    </source>
</evidence>
<name>L8JS14_9BACT</name>
<organism evidence="1 2">
    <name type="scientific">Fulvivirga imtechensis AK7</name>
    <dbReference type="NCBI Taxonomy" id="1237149"/>
    <lineage>
        <taxon>Bacteria</taxon>
        <taxon>Pseudomonadati</taxon>
        <taxon>Bacteroidota</taxon>
        <taxon>Cytophagia</taxon>
        <taxon>Cytophagales</taxon>
        <taxon>Fulvivirgaceae</taxon>
        <taxon>Fulvivirga</taxon>
    </lineage>
</organism>